<sequence>MADVWRAYGLRLVLRRTLDLPILRRVLARLRAGGATMTKAERRQAHYHQMAEGLRRLEEALHAATPGRGAVPEAWLDIATRPGPGAKAKVTLWVEADVLRFFRSMGRGHTTRMAEVLSSFMHARLGGVLNGPEDVDYYAAEREERESRLAMIRDYTALLKEARAAGERDEKTIDYLSETLRDLKAGL</sequence>
<protein>
    <submittedName>
        <fullName evidence="1">BrnA antitoxin family protein</fullName>
    </submittedName>
</protein>
<evidence type="ECO:0000313" key="2">
    <source>
        <dbReference type="Proteomes" id="UP001239680"/>
    </source>
</evidence>
<dbReference type="Pfam" id="PF14384">
    <property type="entry name" value="BrnA_antitoxin"/>
    <property type="match status" value="1"/>
</dbReference>
<proteinExistence type="predicted"/>
<name>A0ABU0VSU1_9RHOB</name>
<dbReference type="InterPro" id="IPR025528">
    <property type="entry name" value="BrnA_antitoxin"/>
</dbReference>
<dbReference type="RefSeq" id="WP_306678256.1">
    <property type="nucleotide sequence ID" value="NZ_JAVDBT010000001.1"/>
</dbReference>
<accession>A0ABU0VSU1</accession>
<evidence type="ECO:0000313" key="1">
    <source>
        <dbReference type="EMBL" id="MDQ2064796.1"/>
    </source>
</evidence>
<keyword evidence="2" id="KW-1185">Reference proteome</keyword>
<reference evidence="1 2" key="1">
    <citation type="submission" date="2023-08" db="EMBL/GenBank/DDBJ databases">
        <title>Characterization of two Paracoccaceae strains isolated from Phycosphere and proposal of Xinfangfangia lacusdiani sp. nov.</title>
        <authorList>
            <person name="Deng Y."/>
            <person name="Zhang Y.Q."/>
        </authorList>
    </citation>
    <scope>NUCLEOTIDE SEQUENCE [LARGE SCALE GENOMIC DNA]</scope>
    <source>
        <strain evidence="1 2">CPCC 101601</strain>
    </source>
</reference>
<organism evidence="1 2">
    <name type="scientific">Pseudogemmobacter lacusdianii</name>
    <dbReference type="NCBI Taxonomy" id="3069608"/>
    <lineage>
        <taxon>Bacteria</taxon>
        <taxon>Pseudomonadati</taxon>
        <taxon>Pseudomonadota</taxon>
        <taxon>Alphaproteobacteria</taxon>
        <taxon>Rhodobacterales</taxon>
        <taxon>Paracoccaceae</taxon>
        <taxon>Pseudogemmobacter</taxon>
    </lineage>
</organism>
<comment type="caution">
    <text evidence="1">The sequence shown here is derived from an EMBL/GenBank/DDBJ whole genome shotgun (WGS) entry which is preliminary data.</text>
</comment>
<dbReference type="Proteomes" id="UP001239680">
    <property type="component" value="Unassembled WGS sequence"/>
</dbReference>
<gene>
    <name evidence="1" type="ORF">Q9295_00280</name>
</gene>
<dbReference type="EMBL" id="JAVDBT010000001">
    <property type="protein sequence ID" value="MDQ2064796.1"/>
    <property type="molecule type" value="Genomic_DNA"/>
</dbReference>